<keyword evidence="4" id="KW-1185">Reference proteome</keyword>
<dbReference type="PANTHER" id="PTHR31680">
    <property type="entry name" value="LONGIFOLIA PROTEIN"/>
    <property type="match status" value="1"/>
</dbReference>
<feature type="compositionally biased region" description="Polar residues" evidence="1">
    <location>
        <begin position="797"/>
        <end position="830"/>
    </location>
</feature>
<dbReference type="InterPro" id="IPR032795">
    <property type="entry name" value="DUF3741-assoc"/>
</dbReference>
<feature type="compositionally biased region" description="Polar residues" evidence="1">
    <location>
        <begin position="766"/>
        <end position="779"/>
    </location>
</feature>
<sequence length="925" mass="103100">MPPLRGFGCGRVDPEPNQSKKPRQQPKPKEDAPVLNGRDIEAFLCWVGFRNYLPCDTRPASRNQSVYCSLRFQRGGEGSERNRKMSAKLLNSFTDENPDLHKQIGCMTGIFQMFDRHQLLTGRRHRKRLPSGDDALSDSHLRAEASSVTSQIVLEKNLSKSMNENQRVSVESSRTSFSSSSCSSSFSSLECNKSTQQEPSFDRTTIPERPLKNTTVESSDIDSRPPPSSPHLYPQNLSSPSCRQPLDFRDIVKDSIHRDNHSLSIKTSKKGENKGEVKKHVLKHKDSPRPLSLPETTHGSYLSSKNAKPKMSEDLNRSARVLAKLKEAPRHFSENRPVKLSHEAKDGSFFPMAREAPRFSYDGRETSRSSVDSREQSKCSTRPRELPRLSLDSRKSSMSSNFDSKTNTLMNDLESVEANQNIYRSLTLEQDLETHRQPTSVVARLMGLEAMPSSSGMQGNLDVGEGSITDSNTSHNLEAITPSSKSLKITGESKEERRSCSPKSSIKVLAVPQSRSVKPTTKSVPNSRIPIETAPWKQGRSQGKTQQMAFGCREGHVRQQHESVYSEIGRKLKELEFQQSNKDLRALKQILDAIQAKGQLESNRDESPSSEVSYKKSNRNKAVIGIRQNLKTASRQDPHTSRQDTTLMKGFNTPRPLEAPIVIMKPAKFINKSNVSATSSIPFDGLSRLPKVPTGDDSDVKKIPANNCLDKEETLRVDLMEPAIQILLSPSKDSGRHREKSCSQKAHVQIGQVSPRLQQPIREISGSITKASGSVSPRQQQKKIELEKKSRPPVPSYESTKSKNQFSTRHISESVSPRSRVQSKSEQMQKNNDKLGRNRSDTRNLRNHTHEVSLRTESIASLALQMDMEVTSIDQSVDLISDSGSSSNSAVSNISSIRKEKVIVYGTATTSPHKQKASNTAMAKA</sequence>
<feature type="compositionally biased region" description="Polar residues" evidence="1">
    <location>
        <begin position="294"/>
        <end position="306"/>
    </location>
</feature>
<gene>
    <name evidence="3" type="ORF">Taro_002301</name>
</gene>
<evidence type="ECO:0000259" key="2">
    <source>
        <dbReference type="Pfam" id="PF14383"/>
    </source>
</evidence>
<organism evidence="3 4">
    <name type="scientific">Colocasia esculenta</name>
    <name type="common">Wild taro</name>
    <name type="synonym">Arum esculentum</name>
    <dbReference type="NCBI Taxonomy" id="4460"/>
    <lineage>
        <taxon>Eukaryota</taxon>
        <taxon>Viridiplantae</taxon>
        <taxon>Streptophyta</taxon>
        <taxon>Embryophyta</taxon>
        <taxon>Tracheophyta</taxon>
        <taxon>Spermatophyta</taxon>
        <taxon>Magnoliopsida</taxon>
        <taxon>Liliopsida</taxon>
        <taxon>Araceae</taxon>
        <taxon>Aroideae</taxon>
        <taxon>Colocasieae</taxon>
        <taxon>Colocasia</taxon>
    </lineage>
</organism>
<feature type="region of interest" description="Disordered" evidence="1">
    <location>
        <begin position="729"/>
        <end position="844"/>
    </location>
</feature>
<feature type="compositionally biased region" description="Basic and acidic residues" evidence="1">
    <location>
        <begin position="269"/>
        <end position="288"/>
    </location>
</feature>
<dbReference type="InterPro" id="IPR033334">
    <property type="entry name" value="LNG1/2"/>
</dbReference>
<feature type="compositionally biased region" description="Basic and acidic residues" evidence="1">
    <location>
        <begin position="831"/>
        <end position="844"/>
    </location>
</feature>
<dbReference type="EMBL" id="NMUH01000053">
    <property type="protein sequence ID" value="MQL69993.1"/>
    <property type="molecule type" value="Genomic_DNA"/>
</dbReference>
<dbReference type="Proteomes" id="UP000652761">
    <property type="component" value="Unassembled WGS sequence"/>
</dbReference>
<evidence type="ECO:0000313" key="4">
    <source>
        <dbReference type="Proteomes" id="UP000652761"/>
    </source>
</evidence>
<proteinExistence type="predicted"/>
<feature type="region of interest" description="Disordered" evidence="1">
    <location>
        <begin position="488"/>
        <end position="528"/>
    </location>
</feature>
<dbReference type="GO" id="GO:0051513">
    <property type="term" value="P:regulation of monopolar cell growth"/>
    <property type="evidence" value="ECO:0007669"/>
    <property type="project" value="InterPro"/>
</dbReference>
<dbReference type="PANTHER" id="PTHR31680:SF4">
    <property type="entry name" value="LONGIFOLIA PROTEIN"/>
    <property type="match status" value="1"/>
</dbReference>
<feature type="compositionally biased region" description="Basic and acidic residues" evidence="1">
    <location>
        <begin position="360"/>
        <end position="395"/>
    </location>
</feature>
<feature type="region of interest" description="Disordered" evidence="1">
    <location>
        <begin position="259"/>
        <end position="314"/>
    </location>
</feature>
<feature type="compositionally biased region" description="Basic and acidic residues" evidence="1">
    <location>
        <begin position="733"/>
        <end position="742"/>
    </location>
</feature>
<reference evidence="3" key="1">
    <citation type="submission" date="2017-07" db="EMBL/GenBank/DDBJ databases">
        <title>Taro Niue Genome Assembly and Annotation.</title>
        <authorList>
            <person name="Atibalentja N."/>
            <person name="Keating K."/>
            <person name="Fields C.J."/>
        </authorList>
    </citation>
    <scope>NUCLEOTIDE SEQUENCE</scope>
    <source>
        <strain evidence="3">Niue_2</strain>
        <tissue evidence="3">Leaf</tissue>
    </source>
</reference>
<feature type="region of interest" description="Disordered" evidence="1">
    <location>
        <begin position="1"/>
        <end position="34"/>
    </location>
</feature>
<feature type="region of interest" description="Disordered" evidence="1">
    <location>
        <begin position="599"/>
        <end position="618"/>
    </location>
</feature>
<evidence type="ECO:0000256" key="1">
    <source>
        <dbReference type="SAM" id="MobiDB-lite"/>
    </source>
</evidence>
<dbReference type="AlphaFoldDB" id="A0A843TKI1"/>
<feature type="compositionally biased region" description="Polar residues" evidence="1">
    <location>
        <begin position="192"/>
        <end position="203"/>
    </location>
</feature>
<feature type="domain" description="DUF3741" evidence="2">
    <location>
        <begin position="440"/>
        <end position="455"/>
    </location>
</feature>
<dbReference type="Pfam" id="PF14383">
    <property type="entry name" value="VARLMGL"/>
    <property type="match status" value="1"/>
</dbReference>
<feature type="region of interest" description="Disordered" evidence="1">
    <location>
        <begin position="360"/>
        <end position="406"/>
    </location>
</feature>
<protein>
    <recommendedName>
        <fullName evidence="2">DUF3741 domain-containing protein</fullName>
    </recommendedName>
</protein>
<accession>A0A843TKI1</accession>
<feature type="compositionally biased region" description="Low complexity" evidence="1">
    <location>
        <begin position="167"/>
        <end position="191"/>
    </location>
</feature>
<dbReference type="OrthoDB" id="1929599at2759"/>
<feature type="region of interest" description="Disordered" evidence="1">
    <location>
        <begin position="626"/>
        <end position="652"/>
    </location>
</feature>
<feature type="compositionally biased region" description="Polar residues" evidence="1">
    <location>
        <begin position="743"/>
        <end position="757"/>
    </location>
</feature>
<name>A0A843TKI1_COLES</name>
<evidence type="ECO:0000313" key="3">
    <source>
        <dbReference type="EMBL" id="MQL69993.1"/>
    </source>
</evidence>
<comment type="caution">
    <text evidence="3">The sequence shown here is derived from an EMBL/GenBank/DDBJ whole genome shotgun (WGS) entry which is preliminary data.</text>
</comment>
<feature type="compositionally biased region" description="Polar residues" evidence="1">
    <location>
        <begin position="513"/>
        <end position="526"/>
    </location>
</feature>
<feature type="region of interest" description="Disordered" evidence="1">
    <location>
        <begin position="161"/>
        <end position="245"/>
    </location>
</feature>